<name>A0A6C0CRX0_9ZZZZ</name>
<organism evidence="1">
    <name type="scientific">viral metagenome</name>
    <dbReference type="NCBI Taxonomy" id="1070528"/>
    <lineage>
        <taxon>unclassified sequences</taxon>
        <taxon>metagenomes</taxon>
        <taxon>organismal metagenomes</taxon>
    </lineage>
</organism>
<sequence>MLLCIHYETSLFIFTYIFYQKLNIFINKTLVNRVRSLSMEFTSSIDTFTKLSKKYQYHLRKRFAKDLCDRLRDHLDEDEINQVMKELKLRTYSAPKKATLQTNPLKHAEDTNRSNLLKFLVRELKENMSKSTPMSTRNKIAQKVINQMNDGTCFEDAKKSVYEMYDIHISYRVGVDNDRTNRENMHIEREYDELCGKIIYGWDDFGEILYEPTFGCLIEPPTFKEGGERWREILDHRWEQRSGFEDGETIDEFKG</sequence>
<reference evidence="1" key="1">
    <citation type="journal article" date="2020" name="Nature">
        <title>Giant virus diversity and host interactions through global metagenomics.</title>
        <authorList>
            <person name="Schulz F."/>
            <person name="Roux S."/>
            <person name="Paez-Espino D."/>
            <person name="Jungbluth S."/>
            <person name="Walsh D.A."/>
            <person name="Denef V.J."/>
            <person name="McMahon K.D."/>
            <person name="Konstantinidis K.T."/>
            <person name="Eloe-Fadrosh E.A."/>
            <person name="Kyrpides N.C."/>
            <person name="Woyke T."/>
        </authorList>
    </citation>
    <scope>NUCLEOTIDE SEQUENCE</scope>
    <source>
        <strain evidence="1">GVMAG-M-3300021964-36</strain>
    </source>
</reference>
<accession>A0A6C0CRX0</accession>
<dbReference type="EMBL" id="MN739483">
    <property type="protein sequence ID" value="QHT07586.1"/>
    <property type="molecule type" value="Genomic_DNA"/>
</dbReference>
<proteinExistence type="predicted"/>
<dbReference type="AlphaFoldDB" id="A0A6C0CRX0"/>
<evidence type="ECO:0000313" key="1">
    <source>
        <dbReference type="EMBL" id="QHT07586.1"/>
    </source>
</evidence>
<protein>
    <submittedName>
        <fullName evidence="1">Uncharacterized protein</fullName>
    </submittedName>
</protein>